<reference evidence="5 6" key="1">
    <citation type="journal article" date="2021" name="Nat. Commun.">
        <title>Incipient diploidization of the medicinal plant Perilla within 10,000 years.</title>
        <authorList>
            <person name="Zhang Y."/>
            <person name="Shen Q."/>
            <person name="Leng L."/>
            <person name="Zhang D."/>
            <person name="Chen S."/>
            <person name="Shi Y."/>
            <person name="Ning Z."/>
            <person name="Chen S."/>
        </authorList>
    </citation>
    <scope>NUCLEOTIDE SEQUENCE [LARGE SCALE GENOMIC DNA]</scope>
    <source>
        <strain evidence="6">cv. PC099</strain>
    </source>
</reference>
<evidence type="ECO:0000256" key="4">
    <source>
        <dbReference type="ARBA" id="ARBA00022842"/>
    </source>
</evidence>
<protein>
    <submittedName>
        <fullName evidence="5">Geranylgeranyl reductase</fullName>
    </submittedName>
</protein>
<comment type="caution">
    <text evidence="5">The sequence shown here is derived from an EMBL/GenBank/DDBJ whole genome shotgun (WGS) entry which is preliminary data.</text>
</comment>
<gene>
    <name evidence="5" type="ORF">C2S53_005744</name>
</gene>
<proteinExistence type="inferred from homology"/>
<keyword evidence="3" id="KW-0479">Metal-binding</keyword>
<dbReference type="GO" id="GO:0004659">
    <property type="term" value="F:prenyltransferase activity"/>
    <property type="evidence" value="ECO:0007669"/>
    <property type="project" value="InterPro"/>
</dbReference>
<evidence type="ECO:0000256" key="3">
    <source>
        <dbReference type="ARBA" id="ARBA00022723"/>
    </source>
</evidence>
<evidence type="ECO:0000313" key="6">
    <source>
        <dbReference type="Proteomes" id="UP001190926"/>
    </source>
</evidence>
<sequence length="94" mass="10654">MITSDIFLIKYIYIYIEEDDDAPFRRGREQACNHTVYGEDMTILAGDALLSCAFQHIVLHTPTQLVTDPQLVRVIAEIALSADLLIHHVDKKLS</sequence>
<dbReference type="EMBL" id="SDAM02000350">
    <property type="protein sequence ID" value="KAH6824344.1"/>
    <property type="molecule type" value="Genomic_DNA"/>
</dbReference>
<dbReference type="InterPro" id="IPR000092">
    <property type="entry name" value="Polyprenyl_synt"/>
</dbReference>
<comment type="similarity">
    <text evidence="2">Belongs to the FPP/GGPP synthase family.</text>
</comment>
<dbReference type="GO" id="GO:0008299">
    <property type="term" value="P:isoprenoid biosynthetic process"/>
    <property type="evidence" value="ECO:0007669"/>
    <property type="project" value="InterPro"/>
</dbReference>
<evidence type="ECO:0000313" key="5">
    <source>
        <dbReference type="EMBL" id="KAH6824344.1"/>
    </source>
</evidence>
<accession>A0AAD4IZW3</accession>
<dbReference type="PANTHER" id="PTHR43281:SF5">
    <property type="entry name" value="HETERODIMERIC GERANYLGERANYL PYROPHOSPHATE SYNTHASE SMALL SUBUNIT, CHLOROPLASTIC"/>
    <property type="match status" value="1"/>
</dbReference>
<comment type="cofactor">
    <cofactor evidence="1">
        <name>Mg(2+)</name>
        <dbReference type="ChEBI" id="CHEBI:18420"/>
    </cofactor>
</comment>
<dbReference type="Proteomes" id="UP001190926">
    <property type="component" value="Unassembled WGS sequence"/>
</dbReference>
<dbReference type="Pfam" id="PF00348">
    <property type="entry name" value="polyprenyl_synt"/>
    <property type="match status" value="1"/>
</dbReference>
<keyword evidence="4" id="KW-0460">Magnesium</keyword>
<organism evidence="5 6">
    <name type="scientific">Perilla frutescens var. hirtella</name>
    <name type="common">Perilla citriodora</name>
    <name type="synonym">Perilla setoyensis</name>
    <dbReference type="NCBI Taxonomy" id="608512"/>
    <lineage>
        <taxon>Eukaryota</taxon>
        <taxon>Viridiplantae</taxon>
        <taxon>Streptophyta</taxon>
        <taxon>Embryophyta</taxon>
        <taxon>Tracheophyta</taxon>
        <taxon>Spermatophyta</taxon>
        <taxon>Magnoliopsida</taxon>
        <taxon>eudicotyledons</taxon>
        <taxon>Gunneridae</taxon>
        <taxon>Pentapetalae</taxon>
        <taxon>asterids</taxon>
        <taxon>lamiids</taxon>
        <taxon>Lamiales</taxon>
        <taxon>Lamiaceae</taxon>
        <taxon>Nepetoideae</taxon>
        <taxon>Elsholtzieae</taxon>
        <taxon>Perilla</taxon>
    </lineage>
</organism>
<name>A0AAD4IZW3_PERFH</name>
<dbReference type="SUPFAM" id="SSF48576">
    <property type="entry name" value="Terpenoid synthases"/>
    <property type="match status" value="1"/>
</dbReference>
<keyword evidence="6" id="KW-1185">Reference proteome</keyword>
<dbReference type="InterPro" id="IPR008949">
    <property type="entry name" value="Isoprenoid_synthase_dom_sf"/>
</dbReference>
<dbReference type="AlphaFoldDB" id="A0AAD4IZW3"/>
<dbReference type="Gene3D" id="1.10.600.10">
    <property type="entry name" value="Farnesyl Diphosphate Synthase"/>
    <property type="match status" value="1"/>
</dbReference>
<dbReference type="GO" id="GO:0046872">
    <property type="term" value="F:metal ion binding"/>
    <property type="evidence" value="ECO:0007669"/>
    <property type="project" value="UniProtKB-KW"/>
</dbReference>
<dbReference type="PANTHER" id="PTHR43281">
    <property type="entry name" value="FARNESYL DIPHOSPHATE SYNTHASE"/>
    <property type="match status" value="1"/>
</dbReference>
<evidence type="ECO:0000256" key="1">
    <source>
        <dbReference type="ARBA" id="ARBA00001946"/>
    </source>
</evidence>
<evidence type="ECO:0000256" key="2">
    <source>
        <dbReference type="ARBA" id="ARBA00006706"/>
    </source>
</evidence>